<dbReference type="PANTHER" id="PTHR48267">
    <property type="entry name" value="CUPREDOXIN SUPERFAMILY PROTEIN"/>
    <property type="match status" value="1"/>
</dbReference>
<gene>
    <name evidence="6" type="primary">cotA</name>
    <name evidence="6" type="ORF">Mam01_65060</name>
</gene>
<dbReference type="PROSITE" id="PS00080">
    <property type="entry name" value="MULTICOPPER_OXIDASE2"/>
    <property type="match status" value="1"/>
</dbReference>
<organism evidence="6 7">
    <name type="scientific">Microbispora amethystogenes</name>
    <dbReference type="NCBI Taxonomy" id="1427754"/>
    <lineage>
        <taxon>Bacteria</taxon>
        <taxon>Bacillati</taxon>
        <taxon>Actinomycetota</taxon>
        <taxon>Actinomycetes</taxon>
        <taxon>Streptosporangiales</taxon>
        <taxon>Streptosporangiaceae</taxon>
        <taxon>Microbispora</taxon>
    </lineage>
</organism>
<dbReference type="Proteomes" id="UP000651728">
    <property type="component" value="Unassembled WGS sequence"/>
</dbReference>
<dbReference type="Pfam" id="PF07732">
    <property type="entry name" value="Cu-oxidase_3"/>
    <property type="match status" value="2"/>
</dbReference>
<dbReference type="InterPro" id="IPR011706">
    <property type="entry name" value="Cu-oxidase_C"/>
</dbReference>
<dbReference type="Pfam" id="PF07731">
    <property type="entry name" value="Cu-oxidase_2"/>
    <property type="match status" value="1"/>
</dbReference>
<evidence type="ECO:0000259" key="4">
    <source>
        <dbReference type="Pfam" id="PF07731"/>
    </source>
</evidence>
<evidence type="ECO:0000256" key="2">
    <source>
        <dbReference type="ARBA" id="ARBA00022723"/>
    </source>
</evidence>
<name>A0ABQ4FNE3_9ACTN</name>
<dbReference type="InterPro" id="IPR011707">
    <property type="entry name" value="Cu-oxidase-like_N"/>
</dbReference>
<feature type="domain" description="Plastocyanin-like" evidence="4">
    <location>
        <begin position="415"/>
        <end position="519"/>
    </location>
</feature>
<evidence type="ECO:0000313" key="7">
    <source>
        <dbReference type="Proteomes" id="UP000651728"/>
    </source>
</evidence>
<evidence type="ECO:0000256" key="3">
    <source>
        <dbReference type="ARBA" id="ARBA00023002"/>
    </source>
</evidence>
<feature type="domain" description="Plastocyanin-like" evidence="5">
    <location>
        <begin position="169"/>
        <end position="211"/>
    </location>
</feature>
<comment type="caution">
    <text evidence="6">The sequence shown here is derived from an EMBL/GenBank/DDBJ whole genome shotgun (WGS) entry which is preliminary data.</text>
</comment>
<reference evidence="6 7" key="1">
    <citation type="submission" date="2021-01" db="EMBL/GenBank/DDBJ databases">
        <title>Whole genome shotgun sequence of Microbispora amethystogenes NBRC 101907.</title>
        <authorList>
            <person name="Komaki H."/>
            <person name="Tamura T."/>
        </authorList>
    </citation>
    <scope>NUCLEOTIDE SEQUENCE [LARGE SCALE GENOMIC DNA]</scope>
    <source>
        <strain evidence="6 7">NBRC 101907</strain>
    </source>
</reference>
<feature type="domain" description="Plastocyanin-like" evidence="5">
    <location>
        <begin position="81"/>
        <end position="139"/>
    </location>
</feature>
<evidence type="ECO:0000313" key="6">
    <source>
        <dbReference type="EMBL" id="GIH36342.1"/>
    </source>
</evidence>
<keyword evidence="7" id="KW-1185">Reference proteome</keyword>
<dbReference type="EMBL" id="BOOB01000059">
    <property type="protein sequence ID" value="GIH36342.1"/>
    <property type="molecule type" value="Genomic_DNA"/>
</dbReference>
<proteinExistence type="inferred from homology"/>
<dbReference type="InterPro" id="IPR033138">
    <property type="entry name" value="Cu_oxidase_CS"/>
</dbReference>
<keyword evidence="3" id="KW-0560">Oxidoreductase</keyword>
<dbReference type="InterPro" id="IPR045087">
    <property type="entry name" value="Cu-oxidase_fam"/>
</dbReference>
<keyword evidence="6" id="KW-0167">Capsid protein</keyword>
<dbReference type="RefSeq" id="WP_204288972.1">
    <property type="nucleotide sequence ID" value="NZ_BAABEJ010000028.1"/>
</dbReference>
<evidence type="ECO:0000259" key="5">
    <source>
        <dbReference type="Pfam" id="PF07732"/>
    </source>
</evidence>
<dbReference type="SUPFAM" id="SSF49503">
    <property type="entry name" value="Cupredoxins"/>
    <property type="match status" value="3"/>
</dbReference>
<dbReference type="Gene3D" id="2.60.40.420">
    <property type="entry name" value="Cupredoxins - blue copper proteins"/>
    <property type="match status" value="3"/>
</dbReference>
<dbReference type="InterPro" id="IPR002355">
    <property type="entry name" value="Cu_oxidase_Cu_BS"/>
</dbReference>
<protein>
    <submittedName>
        <fullName evidence="6">Spore coat protein A</fullName>
    </submittedName>
</protein>
<accession>A0ABQ4FNE3</accession>
<dbReference type="InterPro" id="IPR008972">
    <property type="entry name" value="Cupredoxin"/>
</dbReference>
<dbReference type="PANTHER" id="PTHR48267:SF1">
    <property type="entry name" value="BILIRUBIN OXIDASE"/>
    <property type="match status" value="1"/>
</dbReference>
<keyword evidence="2" id="KW-0479">Metal-binding</keyword>
<dbReference type="PROSITE" id="PS00079">
    <property type="entry name" value="MULTICOPPER_OXIDASE1"/>
    <property type="match status" value="1"/>
</dbReference>
<evidence type="ECO:0000256" key="1">
    <source>
        <dbReference type="ARBA" id="ARBA00010609"/>
    </source>
</evidence>
<sequence>MVIGRRRFLGILGGAGSAAVVGVPLISGMGGSSSTGELLPSRLPLPRPYTLPFRVPPVLRPTSTDGAADRYEIVQRTAVAEILPGVRTEIWGYNGIFPGPTIVSTSGRRTIVTHRNRLPAPVVVHLHGGRTPPEHDGYPTDLVYPEGASGHHMAGAGHTAMSGDVSMGRRDYVYPLRQPAATLWYHDHRMDFTGPGVWRGLAGFHIVHDRHELSLGLPGGDRDMPIAIMDRSFAEDGGLRYPSLDPTLTHTPGVRSPYGPGVLGDVILVNGVPWPLAPVPAVRHRLRLLNASNARRYRLVLDPPPPGGNAFVQVGTDGGLLSRPIPHDALEMAPAQRFDVVVDFGRYRPGQYVTVRNEWGDGTTADVMRFHVTARADDRSRVPDVLTAAVPLREKDAVVTRRFEFRHDTVRGMPGWTINGRAFSPTDSIMSPKLGTTEIWRLLSDFHHPIHVHLSHFQVLSRGLGGPGPYDHGPKDTVDLRPGEQMAVLVRFDDYAGRYVMHCHNLEHEDMGMMATFTTVR</sequence>
<comment type="similarity">
    <text evidence="1">Belongs to the multicopper oxidase family.</text>
</comment>
<keyword evidence="6" id="KW-0946">Virion</keyword>